<dbReference type="GO" id="GO:0071973">
    <property type="term" value="P:bacterial-type flagellum-dependent cell motility"/>
    <property type="evidence" value="ECO:0007669"/>
    <property type="project" value="InterPro"/>
</dbReference>
<evidence type="ECO:0000256" key="5">
    <source>
        <dbReference type="ARBA" id="ARBA00022475"/>
    </source>
</evidence>
<evidence type="ECO:0000256" key="7">
    <source>
        <dbReference type="ARBA" id="ARBA00022779"/>
    </source>
</evidence>
<evidence type="ECO:0000256" key="9">
    <source>
        <dbReference type="ARBA" id="ARBA00023143"/>
    </source>
</evidence>
<dbReference type="PRINTS" id="PR00954">
    <property type="entry name" value="FLGMOTORFLIG"/>
</dbReference>
<proteinExistence type="inferred from homology"/>
<dbReference type="GO" id="GO:0003774">
    <property type="term" value="F:cytoskeletal motor activity"/>
    <property type="evidence" value="ECO:0007669"/>
    <property type="project" value="InterPro"/>
</dbReference>
<dbReference type="Pfam" id="PF14842">
    <property type="entry name" value="FliG_N"/>
    <property type="match status" value="1"/>
</dbReference>
<dbReference type="InterPro" id="IPR028263">
    <property type="entry name" value="FliG_N"/>
</dbReference>
<organism evidence="14 15">
    <name type="scientific">Gemmobacter fulvus</name>
    <dbReference type="NCBI Taxonomy" id="2840474"/>
    <lineage>
        <taxon>Bacteria</taxon>
        <taxon>Pseudomonadati</taxon>
        <taxon>Pseudomonadota</taxon>
        <taxon>Alphaproteobacteria</taxon>
        <taxon>Rhodobacterales</taxon>
        <taxon>Paracoccaceae</taxon>
        <taxon>Gemmobacter</taxon>
    </lineage>
</organism>
<keyword evidence="14" id="KW-0969">Cilium</keyword>
<dbReference type="InterPro" id="IPR011002">
    <property type="entry name" value="FliG_a-hlx"/>
</dbReference>
<feature type="domain" description="Flagellar motor switch protein FliG C-terminal" evidence="11">
    <location>
        <begin position="238"/>
        <end position="349"/>
    </location>
</feature>
<dbReference type="Pfam" id="PF01706">
    <property type="entry name" value="FliG_C"/>
    <property type="match status" value="1"/>
</dbReference>
<keyword evidence="8" id="KW-0472">Membrane</keyword>
<accession>A0A975P5D4</accession>
<evidence type="ECO:0000256" key="1">
    <source>
        <dbReference type="ARBA" id="ARBA00004117"/>
    </source>
</evidence>
<dbReference type="Gene3D" id="1.10.220.30">
    <property type="match status" value="3"/>
</dbReference>
<keyword evidence="5" id="KW-1003">Cell membrane</keyword>
<dbReference type="Pfam" id="PF14841">
    <property type="entry name" value="FliG_M"/>
    <property type="match status" value="1"/>
</dbReference>
<dbReference type="KEGG" id="gfu:KM031_15230"/>
<dbReference type="InterPro" id="IPR000090">
    <property type="entry name" value="Flg_Motor_Flig"/>
</dbReference>
<comment type="subcellular location">
    <subcellularLocation>
        <location evidence="1">Bacterial flagellum basal body</location>
    </subcellularLocation>
    <subcellularLocation>
        <location evidence="2">Cell membrane</location>
        <topology evidence="2">Peripheral membrane protein</topology>
        <orientation evidence="2">Cytoplasmic side</orientation>
    </subcellularLocation>
</comment>
<evidence type="ECO:0000313" key="14">
    <source>
        <dbReference type="EMBL" id="QWK90159.1"/>
    </source>
</evidence>
<gene>
    <name evidence="14" type="ORF">KM031_15230</name>
</gene>
<protein>
    <recommendedName>
        <fullName evidence="4">Flagellar motor switch protein FliG</fullName>
    </recommendedName>
</protein>
<evidence type="ECO:0000259" key="11">
    <source>
        <dbReference type="Pfam" id="PF01706"/>
    </source>
</evidence>
<evidence type="ECO:0000259" key="13">
    <source>
        <dbReference type="Pfam" id="PF14842"/>
    </source>
</evidence>
<dbReference type="EMBL" id="CP076361">
    <property type="protein sequence ID" value="QWK90159.1"/>
    <property type="molecule type" value="Genomic_DNA"/>
</dbReference>
<dbReference type="InterPro" id="IPR023087">
    <property type="entry name" value="Flg_Motor_Flig_C"/>
</dbReference>
<keyword evidence="15" id="KW-1185">Reference proteome</keyword>
<dbReference type="InterPro" id="IPR032779">
    <property type="entry name" value="FliG_M"/>
</dbReference>
<sequence length="356" mass="38045">MARALAQITPAQIAVPRPASGAVTLLSRRQKAAIIVRLMLAEGSPLPLSSLPDGLQAELAQQIGQMRLIDRHTLNHVVAEFLSELEQVGLSFPGGLEGALAIMDGHISSGTASRLRRLVGLRPDADPWDRLTALPPEALLPALEDESTEVAAVMLSKMPVAKAAALLGKLPGDKARRVAFAMSRTGNVDPGTVRRIGLSLLGQLDSQPPKAFEAGPVERVGAILNVSPELTREAVLQGLDEADAAFAEQVRKAIFTFTHLPRRLNPRDVPKVVRAVDQPTLVTALAGASGNAEREAAAEFILANMSQRMTQALREEIGARGKVKDKEAEAAMNSIIAAIRSLEADRELALRHDDEE</sequence>
<evidence type="ECO:0000313" key="15">
    <source>
        <dbReference type="Proteomes" id="UP000679352"/>
    </source>
</evidence>
<evidence type="ECO:0000256" key="10">
    <source>
        <dbReference type="ARBA" id="ARBA00025598"/>
    </source>
</evidence>
<dbReference type="GO" id="GO:0006935">
    <property type="term" value="P:chemotaxis"/>
    <property type="evidence" value="ECO:0007669"/>
    <property type="project" value="UniProtKB-KW"/>
</dbReference>
<dbReference type="PANTHER" id="PTHR30534">
    <property type="entry name" value="FLAGELLAR MOTOR SWITCH PROTEIN FLIG"/>
    <property type="match status" value="1"/>
</dbReference>
<name>A0A975P5D4_9RHOB</name>
<evidence type="ECO:0000256" key="3">
    <source>
        <dbReference type="ARBA" id="ARBA00010299"/>
    </source>
</evidence>
<keyword evidence="14" id="KW-0282">Flagellum</keyword>
<evidence type="ECO:0000256" key="2">
    <source>
        <dbReference type="ARBA" id="ARBA00004413"/>
    </source>
</evidence>
<comment type="function">
    <text evidence="10">FliG is one of three proteins (FliG, FliN, FliM) that forms the rotor-mounted switch complex (C ring), located at the base of the basal body. This complex interacts with the CheY and CheZ chemotaxis proteins, in addition to contacting components of the motor that determine the direction of flagellar rotation.</text>
</comment>
<evidence type="ECO:0000256" key="4">
    <source>
        <dbReference type="ARBA" id="ARBA00021870"/>
    </source>
</evidence>
<dbReference type="GO" id="GO:0009425">
    <property type="term" value="C:bacterial-type flagellum basal body"/>
    <property type="evidence" value="ECO:0007669"/>
    <property type="project" value="UniProtKB-SubCell"/>
</dbReference>
<keyword evidence="14" id="KW-0966">Cell projection</keyword>
<evidence type="ECO:0000256" key="8">
    <source>
        <dbReference type="ARBA" id="ARBA00023136"/>
    </source>
</evidence>
<evidence type="ECO:0000256" key="6">
    <source>
        <dbReference type="ARBA" id="ARBA00022500"/>
    </source>
</evidence>
<keyword evidence="9" id="KW-0975">Bacterial flagellum</keyword>
<feature type="domain" description="Flagellar motor switch protein FliG middle" evidence="12">
    <location>
        <begin position="136"/>
        <end position="208"/>
    </location>
</feature>
<reference evidence="14" key="1">
    <citation type="submission" date="2021-06" db="EMBL/GenBank/DDBJ databases">
        <title>Direct submission.</title>
        <authorList>
            <person name="Lee C.-S."/>
            <person name="Jin L."/>
        </authorList>
    </citation>
    <scope>NUCLEOTIDE SEQUENCE</scope>
    <source>
        <strain evidence="14">Con5</strain>
    </source>
</reference>
<dbReference type="GO" id="GO:0005886">
    <property type="term" value="C:plasma membrane"/>
    <property type="evidence" value="ECO:0007669"/>
    <property type="project" value="UniProtKB-SubCell"/>
</dbReference>
<dbReference type="SUPFAM" id="SSF48029">
    <property type="entry name" value="FliG"/>
    <property type="match status" value="2"/>
</dbReference>
<dbReference type="PANTHER" id="PTHR30534:SF0">
    <property type="entry name" value="FLAGELLAR MOTOR SWITCH PROTEIN FLIG"/>
    <property type="match status" value="1"/>
</dbReference>
<keyword evidence="7" id="KW-0283">Flagellar rotation</keyword>
<comment type="similarity">
    <text evidence="3">Belongs to the FliG family.</text>
</comment>
<feature type="domain" description="Flagellar motor switch protein FliG N-terminal" evidence="13">
    <location>
        <begin position="26"/>
        <end position="126"/>
    </location>
</feature>
<dbReference type="Proteomes" id="UP000679352">
    <property type="component" value="Chromosome"/>
</dbReference>
<dbReference type="RefSeq" id="WP_215506489.1">
    <property type="nucleotide sequence ID" value="NZ_CP076361.1"/>
</dbReference>
<keyword evidence="6" id="KW-0145">Chemotaxis</keyword>
<evidence type="ECO:0000259" key="12">
    <source>
        <dbReference type="Pfam" id="PF14841"/>
    </source>
</evidence>
<dbReference type="AlphaFoldDB" id="A0A975P5D4"/>